<feature type="domain" description="Bacterial bifunctional deaminase-reductase C-terminal" evidence="1">
    <location>
        <begin position="3"/>
        <end position="192"/>
    </location>
</feature>
<name>A0A9D2C9L8_9MICO</name>
<comment type="caution">
    <text evidence="2">The sequence shown here is derived from an EMBL/GenBank/DDBJ whole genome shotgun (WGS) entry which is preliminary data.</text>
</comment>
<dbReference type="Proteomes" id="UP000824005">
    <property type="component" value="Unassembled WGS sequence"/>
</dbReference>
<dbReference type="EMBL" id="DXDC01000203">
    <property type="protein sequence ID" value="HIY65989.1"/>
    <property type="molecule type" value="Genomic_DNA"/>
</dbReference>
<dbReference type="Gene3D" id="3.40.430.10">
    <property type="entry name" value="Dihydrofolate Reductase, subunit A"/>
    <property type="match status" value="1"/>
</dbReference>
<dbReference type="PANTHER" id="PTHR38011">
    <property type="entry name" value="DIHYDROFOLATE REDUCTASE FAMILY PROTEIN (AFU_ORTHOLOGUE AFUA_8G06820)"/>
    <property type="match status" value="1"/>
</dbReference>
<accession>A0A9D2C9L8</accession>
<dbReference type="Pfam" id="PF01872">
    <property type="entry name" value="RibD_C"/>
    <property type="match status" value="1"/>
</dbReference>
<dbReference type="InterPro" id="IPR002734">
    <property type="entry name" value="RibDG_C"/>
</dbReference>
<protein>
    <submittedName>
        <fullName evidence="2">Dihydrofolate reductase family protein</fullName>
    </submittedName>
</protein>
<dbReference type="InterPro" id="IPR050765">
    <property type="entry name" value="Riboflavin_Biosynth_HTPR"/>
</dbReference>
<dbReference type="AlphaFoldDB" id="A0A9D2C9L8"/>
<dbReference type="GO" id="GO:0008703">
    <property type="term" value="F:5-amino-6-(5-phosphoribosylamino)uracil reductase activity"/>
    <property type="evidence" value="ECO:0007669"/>
    <property type="project" value="InterPro"/>
</dbReference>
<dbReference type="PANTHER" id="PTHR38011:SF12">
    <property type="entry name" value="BIFUNCTIONAL DEAMINASE-REDUCTASE DOMAIN PROTEIN"/>
    <property type="match status" value="1"/>
</dbReference>
<gene>
    <name evidence="2" type="ORF">H9830_06900</name>
</gene>
<evidence type="ECO:0000313" key="3">
    <source>
        <dbReference type="Proteomes" id="UP000824005"/>
    </source>
</evidence>
<dbReference type="GO" id="GO:0009231">
    <property type="term" value="P:riboflavin biosynthetic process"/>
    <property type="evidence" value="ECO:0007669"/>
    <property type="project" value="InterPro"/>
</dbReference>
<proteinExistence type="predicted"/>
<reference evidence="2" key="1">
    <citation type="journal article" date="2021" name="PeerJ">
        <title>Extensive microbial diversity within the chicken gut microbiome revealed by metagenomics and culture.</title>
        <authorList>
            <person name="Gilroy R."/>
            <person name="Ravi A."/>
            <person name="Getino M."/>
            <person name="Pursley I."/>
            <person name="Horton D.L."/>
            <person name="Alikhan N.F."/>
            <person name="Baker D."/>
            <person name="Gharbi K."/>
            <person name="Hall N."/>
            <person name="Watson M."/>
            <person name="Adriaenssens E.M."/>
            <person name="Foster-Nyarko E."/>
            <person name="Jarju S."/>
            <person name="Secka A."/>
            <person name="Antonio M."/>
            <person name="Oren A."/>
            <person name="Chaudhuri R.R."/>
            <person name="La Ragione R."/>
            <person name="Hildebrand F."/>
            <person name="Pallen M.J."/>
        </authorList>
    </citation>
    <scope>NUCLEOTIDE SEQUENCE</scope>
    <source>
        <strain evidence="2">ChiGjej1B1-98</strain>
    </source>
</reference>
<dbReference type="SUPFAM" id="SSF53597">
    <property type="entry name" value="Dihydrofolate reductase-like"/>
    <property type="match status" value="1"/>
</dbReference>
<dbReference type="InterPro" id="IPR024072">
    <property type="entry name" value="DHFR-like_dom_sf"/>
</dbReference>
<reference evidence="2" key="2">
    <citation type="submission" date="2021-04" db="EMBL/GenBank/DDBJ databases">
        <authorList>
            <person name="Gilroy R."/>
        </authorList>
    </citation>
    <scope>NUCLEOTIDE SEQUENCE</scope>
    <source>
        <strain evidence="2">ChiGjej1B1-98</strain>
    </source>
</reference>
<organism evidence="2 3">
    <name type="scientific">Candidatus Agrococcus pullicola</name>
    <dbReference type="NCBI Taxonomy" id="2838429"/>
    <lineage>
        <taxon>Bacteria</taxon>
        <taxon>Bacillati</taxon>
        <taxon>Actinomycetota</taxon>
        <taxon>Actinomycetes</taxon>
        <taxon>Micrococcales</taxon>
        <taxon>Microbacteriaceae</taxon>
        <taxon>Agrococcus</taxon>
    </lineage>
</organism>
<sequence>MTHVIADISMSLDGYVTGPDPGIERGLGRGGEAIQQWVFASRDSPLDRAFLESAAETTGAVIMGRRTFDFVDGPDGWNEDVGYAYDEPATSTPPIFVITHHEPAQPRRSEGFTFVTGGIESAVGAARRAAGEKDVVIMGGAEVIARSLAAGLVERLRIHLSPVLMGSGTSLFGIIDDKIQLTQIDVVVTPNATHLSYSVEQ</sequence>
<evidence type="ECO:0000313" key="2">
    <source>
        <dbReference type="EMBL" id="HIY65989.1"/>
    </source>
</evidence>
<evidence type="ECO:0000259" key="1">
    <source>
        <dbReference type="Pfam" id="PF01872"/>
    </source>
</evidence>